<dbReference type="PANTHER" id="PTHR10091">
    <property type="entry name" value="ALDOSE-1-EPIMERASE"/>
    <property type="match status" value="1"/>
</dbReference>
<keyword evidence="3" id="KW-0106">Calcium</keyword>
<comment type="subunit">
    <text evidence="2">Monomer.</text>
</comment>
<dbReference type="GO" id="GO:0004034">
    <property type="term" value="F:aldose 1-epimerase activity"/>
    <property type="evidence" value="ECO:0007669"/>
    <property type="project" value="TreeGrafter"/>
</dbReference>
<evidence type="ECO:0000256" key="1">
    <source>
        <dbReference type="ARBA" id="ARBA00001913"/>
    </source>
</evidence>
<dbReference type="AlphaFoldDB" id="A0A9D5WWI3"/>
<dbReference type="Gene3D" id="2.70.98.10">
    <property type="match status" value="2"/>
</dbReference>
<dbReference type="EMBL" id="JABZTM010000081">
    <property type="protein sequence ID" value="MBF1447248.1"/>
    <property type="molecule type" value="Genomic_DNA"/>
</dbReference>
<proteinExistence type="predicted"/>
<dbReference type="Pfam" id="PF01263">
    <property type="entry name" value="Aldose_epim"/>
    <property type="match status" value="1"/>
</dbReference>
<comment type="caution">
    <text evidence="4">The sequence shown here is derived from an EMBL/GenBank/DDBJ whole genome shotgun (WGS) entry which is preliminary data.</text>
</comment>
<sequence>MRYLSLTIIACFLYLVLSAQDIKTFELRNRTGMKAVVSNYGARIMRLEVRNWNGRLEPIIKGYKHMSNYRDDTKLGATLMSFGGDVSSVLADKVWETVKTDCQTVTFRCVTDIKDGGHDGKLNVSVTYTLSDQNALDIDYSMVSTIPTYYNLTNGIVFNLSGDLTRSILKQHLWIDSYKTNILDTNHQLTNEQQNVRNTPLDFNQPRELGERIGYLQNGYNHIFQLRHHSNEQSPDAILFDEQSGRVMTVYTIEPILHINSYGKQSTGISFQPIHGEYDDSKKEIKAMLSPGEVYRSATVFTFTTDPPLIMRKEHIGK</sequence>
<reference evidence="4" key="1">
    <citation type="submission" date="2020-04" db="EMBL/GenBank/DDBJ databases">
        <title>Deep metagenomics examines the oral microbiome during advanced dental caries in children, revealing novel taxa and co-occurrences with host molecules.</title>
        <authorList>
            <person name="Baker J.L."/>
            <person name="Morton J.T."/>
            <person name="Dinis M."/>
            <person name="Alvarez R."/>
            <person name="Tran N.C."/>
            <person name="Knight R."/>
            <person name="Edlund A."/>
        </authorList>
    </citation>
    <scope>NUCLEOTIDE SEQUENCE</scope>
    <source>
        <strain evidence="4">JCVI_32_bin.50</strain>
    </source>
</reference>
<evidence type="ECO:0000256" key="2">
    <source>
        <dbReference type="ARBA" id="ARBA00011245"/>
    </source>
</evidence>
<dbReference type="SUPFAM" id="SSF74650">
    <property type="entry name" value="Galactose mutarotase-like"/>
    <property type="match status" value="1"/>
</dbReference>
<dbReference type="RefSeq" id="WP_278490621.1">
    <property type="nucleotide sequence ID" value="NZ_JABZTM010000081.1"/>
</dbReference>
<evidence type="ECO:0000313" key="5">
    <source>
        <dbReference type="Proteomes" id="UP000787419"/>
    </source>
</evidence>
<gene>
    <name evidence="4" type="ORF">HXN55_07710</name>
</gene>
<dbReference type="Proteomes" id="UP000787419">
    <property type="component" value="Unassembled WGS sequence"/>
</dbReference>
<dbReference type="GO" id="GO:0030246">
    <property type="term" value="F:carbohydrate binding"/>
    <property type="evidence" value="ECO:0007669"/>
    <property type="project" value="InterPro"/>
</dbReference>
<evidence type="ECO:0000313" key="4">
    <source>
        <dbReference type="EMBL" id="MBF1447248.1"/>
    </source>
</evidence>
<dbReference type="InterPro" id="IPR008183">
    <property type="entry name" value="Aldose_1/G6P_1-epimerase"/>
</dbReference>
<comment type="cofactor">
    <cofactor evidence="1">
        <name>Ca(2+)</name>
        <dbReference type="ChEBI" id="CHEBI:29108"/>
    </cofactor>
</comment>
<protein>
    <submittedName>
        <fullName evidence="4">Aldose epimerase</fullName>
    </submittedName>
</protein>
<organism evidence="4 5">
    <name type="scientific">Prevotella nigrescens</name>
    <dbReference type="NCBI Taxonomy" id="28133"/>
    <lineage>
        <taxon>Bacteria</taxon>
        <taxon>Pseudomonadati</taxon>
        <taxon>Bacteroidota</taxon>
        <taxon>Bacteroidia</taxon>
        <taxon>Bacteroidales</taxon>
        <taxon>Prevotellaceae</taxon>
        <taxon>Prevotella</taxon>
    </lineage>
</organism>
<evidence type="ECO:0000256" key="3">
    <source>
        <dbReference type="ARBA" id="ARBA00022837"/>
    </source>
</evidence>
<name>A0A9D5WWI3_9BACT</name>
<dbReference type="GO" id="GO:0006006">
    <property type="term" value="P:glucose metabolic process"/>
    <property type="evidence" value="ECO:0007669"/>
    <property type="project" value="TreeGrafter"/>
</dbReference>
<dbReference type="InterPro" id="IPR011013">
    <property type="entry name" value="Gal_mutarotase_sf_dom"/>
</dbReference>
<accession>A0A9D5WWI3</accession>
<dbReference type="PANTHER" id="PTHR10091:SF0">
    <property type="entry name" value="GALACTOSE MUTAROTASE"/>
    <property type="match status" value="1"/>
</dbReference>
<dbReference type="GO" id="GO:0033499">
    <property type="term" value="P:galactose catabolic process via UDP-galactose, Leloir pathway"/>
    <property type="evidence" value="ECO:0007669"/>
    <property type="project" value="TreeGrafter"/>
</dbReference>
<dbReference type="InterPro" id="IPR014718">
    <property type="entry name" value="GH-type_carb-bd"/>
</dbReference>